<name>A0A167FJN5_CALVF</name>
<sequence length="206" mass="23344">MRALPGTSAASPQLPRRSSVVDNLSINDQRCFKAFKAKTEAHLSISQYDTLHKHFPQSFPPLSEVQRRVKALSEVKAVSYDCCVNSCMAYTGLLADLQQCPHCNEPRLKEGKPRKQYQYLRLIPQLKAQYGNKKRAVLLTSYRAGQDVDAEEMSDIFQGKLYRELCQRYIEVNGETLATKYFDSPRDIALGLSTDGFAPFKGRRTT</sequence>
<keyword evidence="2" id="KW-1185">Reference proteome</keyword>
<protein>
    <submittedName>
        <fullName evidence="1">Uncharacterized protein</fullName>
    </submittedName>
</protein>
<evidence type="ECO:0000313" key="1">
    <source>
        <dbReference type="EMBL" id="KZO89561.1"/>
    </source>
</evidence>
<organism evidence="1 2">
    <name type="scientific">Calocera viscosa (strain TUFC12733)</name>
    <dbReference type="NCBI Taxonomy" id="1330018"/>
    <lineage>
        <taxon>Eukaryota</taxon>
        <taxon>Fungi</taxon>
        <taxon>Dikarya</taxon>
        <taxon>Basidiomycota</taxon>
        <taxon>Agaricomycotina</taxon>
        <taxon>Dacrymycetes</taxon>
        <taxon>Dacrymycetales</taxon>
        <taxon>Dacrymycetaceae</taxon>
        <taxon>Calocera</taxon>
    </lineage>
</organism>
<dbReference type="AlphaFoldDB" id="A0A167FJN5"/>
<dbReference type="Proteomes" id="UP000076738">
    <property type="component" value="Unassembled WGS sequence"/>
</dbReference>
<evidence type="ECO:0000313" key="2">
    <source>
        <dbReference type="Proteomes" id="UP000076738"/>
    </source>
</evidence>
<gene>
    <name evidence="1" type="ORF">CALVIDRAFT_491636</name>
</gene>
<reference evidence="1 2" key="1">
    <citation type="journal article" date="2016" name="Mol. Biol. Evol.">
        <title>Comparative Genomics of Early-Diverging Mushroom-Forming Fungi Provides Insights into the Origins of Lignocellulose Decay Capabilities.</title>
        <authorList>
            <person name="Nagy L.G."/>
            <person name="Riley R."/>
            <person name="Tritt A."/>
            <person name="Adam C."/>
            <person name="Daum C."/>
            <person name="Floudas D."/>
            <person name="Sun H."/>
            <person name="Yadav J.S."/>
            <person name="Pangilinan J."/>
            <person name="Larsson K.H."/>
            <person name="Matsuura K."/>
            <person name="Barry K."/>
            <person name="Labutti K."/>
            <person name="Kuo R."/>
            <person name="Ohm R.A."/>
            <person name="Bhattacharya S.S."/>
            <person name="Shirouzu T."/>
            <person name="Yoshinaga Y."/>
            <person name="Martin F.M."/>
            <person name="Grigoriev I.V."/>
            <person name="Hibbett D.S."/>
        </authorList>
    </citation>
    <scope>NUCLEOTIDE SEQUENCE [LARGE SCALE GENOMIC DNA]</scope>
    <source>
        <strain evidence="1 2">TUFC12733</strain>
    </source>
</reference>
<dbReference type="STRING" id="1330018.A0A167FJN5"/>
<dbReference type="EMBL" id="KV417381">
    <property type="protein sequence ID" value="KZO89561.1"/>
    <property type="molecule type" value="Genomic_DNA"/>
</dbReference>
<feature type="non-terminal residue" evidence="1">
    <location>
        <position position="206"/>
    </location>
</feature>
<accession>A0A167FJN5</accession>
<dbReference type="OrthoDB" id="3257409at2759"/>
<proteinExistence type="predicted"/>